<feature type="domain" description="Fibronectin type-III" evidence="2">
    <location>
        <begin position="723"/>
        <end position="815"/>
    </location>
</feature>
<dbReference type="InterPro" id="IPR044023">
    <property type="entry name" value="Ig_7"/>
</dbReference>
<dbReference type="Gene3D" id="2.60.120.200">
    <property type="match status" value="4"/>
</dbReference>
<dbReference type="NCBIfam" id="NF038128">
    <property type="entry name" value="choice_anch_J"/>
    <property type="match status" value="4"/>
</dbReference>
<comment type="caution">
    <text evidence="3">The sequence shown here is derived from an EMBL/GenBank/DDBJ whole genome shotgun (WGS) entry which is preliminary data.</text>
</comment>
<dbReference type="OrthoDB" id="608579at2"/>
<keyword evidence="1" id="KW-0677">Repeat</keyword>
<evidence type="ECO:0000313" key="3">
    <source>
        <dbReference type="EMBL" id="RCW91238.1"/>
    </source>
</evidence>
<feature type="domain" description="Fibronectin type-III" evidence="2">
    <location>
        <begin position="227"/>
        <end position="314"/>
    </location>
</feature>
<dbReference type="PANTHER" id="PTHR46708">
    <property type="entry name" value="TENASCIN"/>
    <property type="match status" value="1"/>
</dbReference>
<keyword evidence="4" id="KW-1185">Reference proteome</keyword>
<name>A0A368ZDG9_9FLAO</name>
<dbReference type="CDD" id="cd00063">
    <property type="entry name" value="FN3"/>
    <property type="match status" value="5"/>
</dbReference>
<dbReference type="PANTHER" id="PTHR46708:SF2">
    <property type="entry name" value="FIBRONECTIN TYPE-III DOMAIN-CONTAINING PROTEIN"/>
    <property type="match status" value="1"/>
</dbReference>
<feature type="domain" description="Fibronectin type-III" evidence="2">
    <location>
        <begin position="1238"/>
        <end position="1331"/>
    </location>
</feature>
<protein>
    <submittedName>
        <fullName evidence="3">Gliding motility-associated-like protein</fullName>
    </submittedName>
</protein>
<evidence type="ECO:0000313" key="4">
    <source>
        <dbReference type="Proteomes" id="UP000253436"/>
    </source>
</evidence>
<dbReference type="InterPro" id="IPR036116">
    <property type="entry name" value="FN3_sf"/>
</dbReference>
<dbReference type="InterPro" id="IPR003961">
    <property type="entry name" value="FN3_dom"/>
</dbReference>
<dbReference type="PROSITE" id="PS50853">
    <property type="entry name" value="FN3"/>
    <property type="match status" value="5"/>
</dbReference>
<reference evidence="3 4" key="1">
    <citation type="submission" date="2018-07" db="EMBL/GenBank/DDBJ databases">
        <title>Genomic Encyclopedia of Type Strains, Phase III (KMG-III): the genomes of soil and plant-associated and newly described type strains.</title>
        <authorList>
            <person name="Whitman W."/>
        </authorList>
    </citation>
    <scope>NUCLEOTIDE SEQUENCE [LARGE SCALE GENOMIC DNA]</scope>
    <source>
        <strain evidence="3 4">CECT 7958</strain>
    </source>
</reference>
<dbReference type="RefSeq" id="WP_114309763.1">
    <property type="nucleotide sequence ID" value="NZ_QPJO01000003.1"/>
</dbReference>
<dbReference type="InterPro" id="IPR026341">
    <property type="entry name" value="T9SS_type_B"/>
</dbReference>
<feature type="domain" description="Fibronectin type-III" evidence="2">
    <location>
        <begin position="978"/>
        <end position="1066"/>
    </location>
</feature>
<dbReference type="Pfam" id="PF13585">
    <property type="entry name" value="CHU_C"/>
    <property type="match status" value="1"/>
</dbReference>
<dbReference type="SUPFAM" id="SSF49265">
    <property type="entry name" value="Fibronectin type III"/>
    <property type="match status" value="3"/>
</dbReference>
<dbReference type="Pfam" id="PF19081">
    <property type="entry name" value="Ig_7"/>
    <property type="match status" value="1"/>
</dbReference>
<dbReference type="Pfam" id="PF00041">
    <property type="entry name" value="fn3"/>
    <property type="match status" value="5"/>
</dbReference>
<evidence type="ECO:0000256" key="1">
    <source>
        <dbReference type="ARBA" id="ARBA00022737"/>
    </source>
</evidence>
<proteinExistence type="predicted"/>
<feature type="domain" description="Fibronectin type-III" evidence="2">
    <location>
        <begin position="473"/>
        <end position="564"/>
    </location>
</feature>
<dbReference type="SMART" id="SM00060">
    <property type="entry name" value="FN3"/>
    <property type="match status" value="6"/>
</dbReference>
<dbReference type="NCBIfam" id="TIGR04131">
    <property type="entry name" value="Bac_Flav_CTERM"/>
    <property type="match status" value="1"/>
</dbReference>
<accession>A0A368ZDG9</accession>
<gene>
    <name evidence="3" type="ORF">DFQ08_10362</name>
</gene>
<dbReference type="EMBL" id="QPJO01000003">
    <property type="protein sequence ID" value="RCW91238.1"/>
    <property type="molecule type" value="Genomic_DNA"/>
</dbReference>
<dbReference type="Gene3D" id="2.60.40.10">
    <property type="entry name" value="Immunoglobulins"/>
    <property type="match status" value="5"/>
</dbReference>
<sequence length="2442" mass="263707">MRNKLQSSVAVNHLVFLTSPFKLKFSKQKLHIGKIQCIVLFTFFLLFSGKSFAQLSQNFDSGIPANWTLFGNNNSNINWSSTTDGYLGTNAVSVNPSADNIGDQNTGQYFLVSPQLSIPENGEIHFYTKQASEADNGAQYEIRISTGAQPDINGFNVVLQSYTETTLNQGAQTNYEKKVIEIPPGIPTGLDIYIAFVAINTQNGATPSGDEWFVDDFAVVEGCEELEDDNVLVDGITVNGAEISWSHPSATDFEIQVLPTDGVPAASGIPISGTSYTLNNLDEDTEYDVYLAAICNNDTESAFTGPYTFKTLKYGLSCGAPIDISDISSTPYILQDNLANWTNPDVVYSTQGSNCVLGSSTTNYLAGNKIFLSYTAPQDGLISLTQTTFVEPGGGGDSDCYNSRSSLFVYDSCEDVGVSCVAGVTTSASYDPKTISNLLVTAGQTYIIVVSSELSSSAGICFSLEVSAPTCAPPSAITYSNLTDSSVNFSWDNIGSFSDSWEYIVVPANSGEPTTSGTATTTNTNVAINTGLESGTSYDLYVRSICGGTPGIWSTPVSFTTLCSVFDTPYATSFDNANNANPEPCWTTIDANGDGTTWAFIGGYATVQTNNSQYSNHDYYVTPQINFDGTQKRIRYKYRATQGVSTYTLKLSTTGVGVEDFTTELLPPTTVNNTSFQEIIVDIPETVIGNVNIAFVVEPNTTETALRFSIDDVVIEDRPTCPDPLNPFVLESSITTDSAWLLWTAGDEETQWEVAIQNEGTGIPTEAGLLVSSNFPYIASGLNPGTRYEFYVRAYCGEDDTSMWVGPVTFTTLCESYDTPFFESFNDEDAGTQKFCWEIIDANNDGNTWLIDESHALLQTSVTSPPSEFNDFLITPAINLDGVKELTYKYRADFSFFAGSPRFGLEVLMSTTNTNPSSFSVISPLEIFTNSSYEEKSLIIEGSGTVYIAFRVPPEFTGSWSVLSLDDVSIQDAPSCPNPTDIMVDTVLTDSAGISWSAGYNETSWEVAVQLAGSGVPSGSGALADATNFTASNLNSDKDYEVYVRAICDSGDSEWVGPVMFRTLCTAFTAPFVETFNSDSESENCWIVINDNSDDETWELNSGSFPYEGDQAAAIFTGSNGQNEDWLISPTITITENQRLRYYYRVNDSFFTEDLEVLLSTNGVGLEEFTTVLYDSDDDTVLINNTAYKVKIINFPAGISGDVNIAFHVPYFASTNSYRGQTLVIDNVHIEDVPECPEPTNMTLSAITDTSVQVGWEANGSETAWEISVQPAGSDAPVGDTDPSYLFEATTNPFTISGLEASTMYDIYVRAVCSGATGMWTGPSEVTTKCSFENLCQYTFVLTSDGSTSSELLITQNNQVSQALPFTGEEDVTYNVLLCSGVEFSLYFDTIGWSAPQYANYQFDILNDQGVTIYSSPTGLIPRTTVYTGTSICGDISCPQPTDLTINEFSELSWTPTGSETQWEVAIQPLGNATIPQSGTVVSTNSYTPVAADFSDPNAATYEYFVRALCSTEDESYWSGPYIFVRNDDVSKALTLPINDGETCEEAVTTVSFINASASPETMSCDGVNGGDVWFSFTAESLIHAIEINSFNGDLRDNNGNPVYPEIVMTLYKDNGGGSLEEISCSYDNLLLAMYSSELIVGQDYKLGLTLNSDTPTAYNFNICVKTPEDLCAFDTINGGFEEPALSTLSGVNTIISMNTVPGWRSNLTSSNNIFVWESLNAPGFEPYEGSQCVQLLSDQEDSDANDSEIRGYYRDFDSSEITTFEYSFAHLARFDGNTIELFAGPIGGPYTLVTSHLGLMQAWEVVTGTYEVPEGQLMTRFIFRALQGNDIGNVLDAVNFSSHSGIVTTPITLECDDDVANVEASGVGTWVAAASNPGTVTIADANSNTTSFTDFVQPGVYSFTWQTAYCAYDLEITYNGIADQPTVESIVEYCLNDTAQPLEASASDVYDLWWFTDAVGATGSTTAPTPDTSVAATVSYYVAYVDAQGCEGPRSEIEVVVSDSFTPELAFTYNETCVVAIENPTPQLAADFATGGVFSSTTLDIEASTGVIDMASASAGQHEITYTFNGDATTCTAAGTYTATIDFTAATTPVTLFDYGASSFCVLEVNTVLPSFASDFTEGGVYSSLTLAVNATTGALDLSTATVGNHEVTYSVEANAETCMAPGTFIVTLSITESSIPVTSFSYQEDVYCADSTSIFPEFSPEATLTGMFSAEAGLAIDPVTGEINIAASSMGNYDVVYEVLDDVANCVEGTSSTFNITILDAIEATIEGACDDADYVLIAMPVENSYSVEEANYTWRDGNGTIVGDNSEVFNVSDYAASYPEVTVPLQFSLTVDFGGCSVTTTYTTERLSCKEIPRGISPDGNGKNDTFDLTGFGVQNLQIFNRHGREVYNFSGNYTSQWKGQSNAGEELPDGTYFYRIDKEDGTSATGWVFINRVH</sequence>
<dbReference type="InterPro" id="IPR013783">
    <property type="entry name" value="Ig-like_fold"/>
</dbReference>
<dbReference type="Pfam" id="PF07675">
    <property type="entry name" value="Cleaved_Adhesin"/>
    <property type="match status" value="4"/>
</dbReference>
<organism evidence="3 4">
    <name type="scientific">Winogradskyella arenosi</name>
    <dbReference type="NCBI Taxonomy" id="533325"/>
    <lineage>
        <taxon>Bacteria</taxon>
        <taxon>Pseudomonadati</taxon>
        <taxon>Bacteroidota</taxon>
        <taxon>Flavobacteriia</taxon>
        <taxon>Flavobacteriales</taxon>
        <taxon>Flavobacteriaceae</taxon>
        <taxon>Winogradskyella</taxon>
    </lineage>
</organism>
<dbReference type="Gene3D" id="2.60.40.4070">
    <property type="match status" value="1"/>
</dbReference>
<dbReference type="InterPro" id="IPR011628">
    <property type="entry name" value="Cleaved_adhesin"/>
</dbReference>
<dbReference type="Proteomes" id="UP000253436">
    <property type="component" value="Unassembled WGS sequence"/>
</dbReference>
<evidence type="ECO:0000259" key="2">
    <source>
        <dbReference type="PROSITE" id="PS50853"/>
    </source>
</evidence>
<dbReference type="InterPro" id="IPR050991">
    <property type="entry name" value="ECM_Regulatory_Proteins"/>
</dbReference>